<dbReference type="EMBL" id="BMAT01001255">
    <property type="protein sequence ID" value="GFR82243.1"/>
    <property type="molecule type" value="Genomic_DNA"/>
</dbReference>
<sequence length="99" mass="10788">MLAANLSQRGPLYLGQAIYRHNYSDYLSRPERQARLLDLAVLTAPAFPYRSAGDSCQPTDGSDRRAPPQIKGDAIKMPPAMRRSGWAGVTSGAGSKQRL</sequence>
<reference evidence="2 3" key="1">
    <citation type="journal article" date="2021" name="Elife">
        <title>Chloroplast acquisition without the gene transfer in kleptoplastic sea slugs, Plakobranchus ocellatus.</title>
        <authorList>
            <person name="Maeda T."/>
            <person name="Takahashi S."/>
            <person name="Yoshida T."/>
            <person name="Shimamura S."/>
            <person name="Takaki Y."/>
            <person name="Nagai Y."/>
            <person name="Toyoda A."/>
            <person name="Suzuki Y."/>
            <person name="Arimoto A."/>
            <person name="Ishii H."/>
            <person name="Satoh N."/>
            <person name="Nishiyama T."/>
            <person name="Hasebe M."/>
            <person name="Maruyama T."/>
            <person name="Minagawa J."/>
            <person name="Obokata J."/>
            <person name="Shigenobu S."/>
        </authorList>
    </citation>
    <scope>NUCLEOTIDE SEQUENCE [LARGE SCALE GENOMIC DNA]</scope>
</reference>
<dbReference type="Proteomes" id="UP000762676">
    <property type="component" value="Unassembled WGS sequence"/>
</dbReference>
<accession>A0AAV4G9L0</accession>
<keyword evidence="3" id="KW-1185">Reference proteome</keyword>
<proteinExistence type="predicted"/>
<comment type="caution">
    <text evidence="2">The sequence shown here is derived from an EMBL/GenBank/DDBJ whole genome shotgun (WGS) entry which is preliminary data.</text>
</comment>
<name>A0AAV4G9L0_9GAST</name>
<evidence type="ECO:0000313" key="2">
    <source>
        <dbReference type="EMBL" id="GFR82243.1"/>
    </source>
</evidence>
<feature type="region of interest" description="Disordered" evidence="1">
    <location>
        <begin position="50"/>
        <end position="99"/>
    </location>
</feature>
<protein>
    <submittedName>
        <fullName evidence="2">Uncharacterized protein</fullName>
    </submittedName>
</protein>
<dbReference type="AlphaFoldDB" id="A0AAV4G9L0"/>
<organism evidence="2 3">
    <name type="scientific">Elysia marginata</name>
    <dbReference type="NCBI Taxonomy" id="1093978"/>
    <lineage>
        <taxon>Eukaryota</taxon>
        <taxon>Metazoa</taxon>
        <taxon>Spiralia</taxon>
        <taxon>Lophotrochozoa</taxon>
        <taxon>Mollusca</taxon>
        <taxon>Gastropoda</taxon>
        <taxon>Heterobranchia</taxon>
        <taxon>Euthyneura</taxon>
        <taxon>Panpulmonata</taxon>
        <taxon>Sacoglossa</taxon>
        <taxon>Placobranchoidea</taxon>
        <taxon>Plakobranchidae</taxon>
        <taxon>Elysia</taxon>
    </lineage>
</organism>
<evidence type="ECO:0000313" key="3">
    <source>
        <dbReference type="Proteomes" id="UP000762676"/>
    </source>
</evidence>
<evidence type="ECO:0000256" key="1">
    <source>
        <dbReference type="SAM" id="MobiDB-lite"/>
    </source>
</evidence>
<gene>
    <name evidence="2" type="ORF">ElyMa_000622200</name>
</gene>